<feature type="coiled-coil region" evidence="1">
    <location>
        <begin position="78"/>
        <end position="105"/>
    </location>
</feature>
<dbReference type="GO" id="GO:0051087">
    <property type="term" value="F:protein-folding chaperone binding"/>
    <property type="evidence" value="ECO:0007669"/>
    <property type="project" value="TreeGrafter"/>
</dbReference>
<dbReference type="GeneID" id="87867471"/>
<reference evidence="3" key="1">
    <citation type="journal article" date="2023" name="Mol. Phylogenet. Evol.">
        <title>Genome-scale phylogeny and comparative genomics of the fungal order Sordariales.</title>
        <authorList>
            <person name="Hensen N."/>
            <person name="Bonometti L."/>
            <person name="Westerberg I."/>
            <person name="Brannstrom I.O."/>
            <person name="Guillou S."/>
            <person name="Cros-Aarteil S."/>
            <person name="Calhoun S."/>
            <person name="Haridas S."/>
            <person name="Kuo A."/>
            <person name="Mondo S."/>
            <person name="Pangilinan J."/>
            <person name="Riley R."/>
            <person name="LaButti K."/>
            <person name="Andreopoulos B."/>
            <person name="Lipzen A."/>
            <person name="Chen C."/>
            <person name="Yan M."/>
            <person name="Daum C."/>
            <person name="Ng V."/>
            <person name="Clum A."/>
            <person name="Steindorff A."/>
            <person name="Ohm R.A."/>
            <person name="Martin F."/>
            <person name="Silar P."/>
            <person name="Natvig D.O."/>
            <person name="Lalanne C."/>
            <person name="Gautier V."/>
            <person name="Ament-Velasquez S.L."/>
            <person name="Kruys A."/>
            <person name="Hutchinson M.I."/>
            <person name="Powell A.J."/>
            <person name="Barry K."/>
            <person name="Miller A.N."/>
            <person name="Grigoriev I.V."/>
            <person name="Debuchy R."/>
            <person name="Gladieux P."/>
            <person name="Hiltunen Thoren M."/>
            <person name="Johannesson H."/>
        </authorList>
    </citation>
    <scope>NUCLEOTIDE SEQUENCE</scope>
    <source>
        <strain evidence="3">CBS 560.94</strain>
    </source>
</reference>
<dbReference type="AlphaFoldDB" id="A0AAE0MJT7"/>
<dbReference type="SMART" id="SM00271">
    <property type="entry name" value="DnaJ"/>
    <property type="match status" value="1"/>
</dbReference>
<dbReference type="PROSITE" id="PS50076">
    <property type="entry name" value="DNAJ_2"/>
    <property type="match status" value="1"/>
</dbReference>
<reference evidence="3" key="2">
    <citation type="submission" date="2023-06" db="EMBL/GenBank/DDBJ databases">
        <authorList>
            <consortium name="Lawrence Berkeley National Laboratory"/>
            <person name="Haridas S."/>
            <person name="Hensen N."/>
            <person name="Bonometti L."/>
            <person name="Westerberg I."/>
            <person name="Brannstrom I.O."/>
            <person name="Guillou S."/>
            <person name="Cros-Aarteil S."/>
            <person name="Calhoun S."/>
            <person name="Kuo A."/>
            <person name="Mondo S."/>
            <person name="Pangilinan J."/>
            <person name="Riley R."/>
            <person name="Labutti K."/>
            <person name="Andreopoulos B."/>
            <person name="Lipzen A."/>
            <person name="Chen C."/>
            <person name="Yanf M."/>
            <person name="Daum C."/>
            <person name="Ng V."/>
            <person name="Clum A."/>
            <person name="Steindorff A."/>
            <person name="Ohm R."/>
            <person name="Martin F."/>
            <person name="Silar P."/>
            <person name="Natvig D."/>
            <person name="Lalanne C."/>
            <person name="Gautier V."/>
            <person name="Ament-Velasquez S.L."/>
            <person name="Kruys A."/>
            <person name="Hutchinson M.I."/>
            <person name="Powell A.J."/>
            <person name="Barry K."/>
            <person name="Miller A.N."/>
            <person name="Grigoriev I.V."/>
            <person name="Debuchy R."/>
            <person name="Gladieux P."/>
            <person name="Thoren M.H."/>
            <person name="Johannesson H."/>
        </authorList>
    </citation>
    <scope>NUCLEOTIDE SEQUENCE</scope>
    <source>
        <strain evidence="3">CBS 560.94</strain>
    </source>
</reference>
<evidence type="ECO:0000259" key="2">
    <source>
        <dbReference type="PROSITE" id="PS50076"/>
    </source>
</evidence>
<dbReference type="PANTHER" id="PTHR43948">
    <property type="entry name" value="DNAJ HOMOLOG SUBFAMILY B"/>
    <property type="match status" value="1"/>
</dbReference>
<dbReference type="SUPFAM" id="SSF46565">
    <property type="entry name" value="Chaperone J-domain"/>
    <property type="match status" value="1"/>
</dbReference>
<name>A0AAE0MJT7_9PEZI</name>
<dbReference type="PANTHER" id="PTHR43948:SF23">
    <property type="entry name" value="DNAJ DOMAIN PROTEIN (AFU_ORTHOLOGUE AFUA_1G15460)"/>
    <property type="match status" value="1"/>
</dbReference>
<dbReference type="Gene3D" id="1.10.287.110">
    <property type="entry name" value="DnaJ domain"/>
    <property type="match status" value="1"/>
</dbReference>
<comment type="caution">
    <text evidence="3">The sequence shown here is derived from an EMBL/GenBank/DDBJ whole genome shotgun (WGS) entry which is preliminary data.</text>
</comment>
<evidence type="ECO:0000313" key="3">
    <source>
        <dbReference type="EMBL" id="KAK3334308.1"/>
    </source>
</evidence>
<protein>
    <submittedName>
        <fullName evidence="3">DnaJ-domain-containing protein</fullName>
    </submittedName>
</protein>
<feature type="coiled-coil region" evidence="1">
    <location>
        <begin position="168"/>
        <end position="261"/>
    </location>
</feature>
<evidence type="ECO:0000256" key="1">
    <source>
        <dbReference type="SAM" id="Coils"/>
    </source>
</evidence>
<dbReference type="GO" id="GO:0005737">
    <property type="term" value="C:cytoplasm"/>
    <property type="evidence" value="ECO:0007669"/>
    <property type="project" value="TreeGrafter"/>
</dbReference>
<dbReference type="RefSeq" id="XP_062676474.1">
    <property type="nucleotide sequence ID" value="XM_062830317.1"/>
</dbReference>
<dbReference type="PRINTS" id="PR00625">
    <property type="entry name" value="JDOMAIN"/>
</dbReference>
<dbReference type="Pfam" id="PF00226">
    <property type="entry name" value="DnaJ"/>
    <property type="match status" value="1"/>
</dbReference>
<dbReference type="GO" id="GO:0051082">
    <property type="term" value="F:unfolded protein binding"/>
    <property type="evidence" value="ECO:0007669"/>
    <property type="project" value="TreeGrafter"/>
</dbReference>
<gene>
    <name evidence="3" type="ORF">B0H65DRAFT_566249</name>
</gene>
<sequence length="266" mass="31012">MVQPPGLRCYATLNVSPYADSKALVSAYRRLALQTHPDKNNNTVEANEKFKEQLSHTFEYLNDDTRRKEYDRIVATAYAQLNRELAEYYKELHDVRQKIRQSETLHMNSGTNAGWHNGMPTSDMDKESQLLKRIDLKYQELVPLNGEIRQIPANPGKTLPTDHLGSGLDFWRASSQCQEKRAERLQQQVTNQQKALGIKETEIMGLKTQNERLREKVYKLSRENDCQKKLVREKTAVVDALKERSKNVREEKDQLLELNRRRNSRN</sequence>
<dbReference type="CDD" id="cd06257">
    <property type="entry name" value="DnaJ"/>
    <property type="match status" value="1"/>
</dbReference>
<keyword evidence="4" id="KW-1185">Reference proteome</keyword>
<proteinExistence type="predicted"/>
<feature type="domain" description="J" evidence="2">
    <location>
        <begin position="8"/>
        <end position="74"/>
    </location>
</feature>
<dbReference type="Proteomes" id="UP001278500">
    <property type="component" value="Unassembled WGS sequence"/>
</dbReference>
<dbReference type="GO" id="GO:0005634">
    <property type="term" value="C:nucleus"/>
    <property type="evidence" value="ECO:0007669"/>
    <property type="project" value="TreeGrafter"/>
</dbReference>
<dbReference type="InterPro" id="IPR036869">
    <property type="entry name" value="J_dom_sf"/>
</dbReference>
<organism evidence="3 4">
    <name type="scientific">Neurospora tetraspora</name>
    <dbReference type="NCBI Taxonomy" id="94610"/>
    <lineage>
        <taxon>Eukaryota</taxon>
        <taxon>Fungi</taxon>
        <taxon>Dikarya</taxon>
        <taxon>Ascomycota</taxon>
        <taxon>Pezizomycotina</taxon>
        <taxon>Sordariomycetes</taxon>
        <taxon>Sordariomycetidae</taxon>
        <taxon>Sordariales</taxon>
        <taxon>Sordariaceae</taxon>
        <taxon>Neurospora</taxon>
    </lineage>
</organism>
<dbReference type="EMBL" id="JAUEPP010000011">
    <property type="protein sequence ID" value="KAK3334308.1"/>
    <property type="molecule type" value="Genomic_DNA"/>
</dbReference>
<dbReference type="InterPro" id="IPR001623">
    <property type="entry name" value="DnaJ_domain"/>
</dbReference>
<evidence type="ECO:0000313" key="4">
    <source>
        <dbReference type="Proteomes" id="UP001278500"/>
    </source>
</evidence>
<dbReference type="GO" id="GO:0044183">
    <property type="term" value="F:protein folding chaperone"/>
    <property type="evidence" value="ECO:0007669"/>
    <property type="project" value="TreeGrafter"/>
</dbReference>
<keyword evidence="1" id="KW-0175">Coiled coil</keyword>
<accession>A0AAE0MJT7</accession>